<evidence type="ECO:0000256" key="6">
    <source>
        <dbReference type="ARBA" id="ARBA00022692"/>
    </source>
</evidence>
<dbReference type="InterPro" id="IPR043429">
    <property type="entry name" value="ArtM/GltK/GlnP/TcyL/YhdX-like"/>
</dbReference>
<evidence type="ECO:0000256" key="9">
    <source>
        <dbReference type="ARBA" id="ARBA00023136"/>
    </source>
</evidence>
<accession>A0A6L9UFK4</accession>
<evidence type="ECO:0000256" key="2">
    <source>
        <dbReference type="ARBA" id="ARBA00004429"/>
    </source>
</evidence>
<dbReference type="GO" id="GO:0006865">
    <property type="term" value="P:amino acid transport"/>
    <property type="evidence" value="ECO:0007669"/>
    <property type="project" value="UniProtKB-KW"/>
</dbReference>
<evidence type="ECO:0000313" key="12">
    <source>
        <dbReference type="EMBL" id="NEI74141.1"/>
    </source>
</evidence>
<dbReference type="SUPFAM" id="SSF161098">
    <property type="entry name" value="MetI-like"/>
    <property type="match status" value="1"/>
</dbReference>
<comment type="caution">
    <text evidence="12">The sequence shown here is derived from an EMBL/GenBank/DDBJ whole genome shotgun (WGS) entry which is preliminary data.</text>
</comment>
<feature type="transmembrane region" description="Helical" evidence="10">
    <location>
        <begin position="257"/>
        <end position="275"/>
    </location>
</feature>
<dbReference type="AlphaFoldDB" id="A0A6L9UFK4"/>
<evidence type="ECO:0000313" key="13">
    <source>
        <dbReference type="Proteomes" id="UP000483035"/>
    </source>
</evidence>
<keyword evidence="5" id="KW-1003">Cell membrane</keyword>
<feature type="domain" description="ABC transmembrane type-1" evidence="11">
    <location>
        <begin position="87"/>
        <end position="281"/>
    </location>
</feature>
<dbReference type="PANTHER" id="PTHR30614">
    <property type="entry name" value="MEMBRANE COMPONENT OF AMINO ACID ABC TRANSPORTER"/>
    <property type="match status" value="1"/>
</dbReference>
<keyword evidence="9 10" id="KW-0472">Membrane</keyword>
<reference evidence="12 13" key="1">
    <citation type="submission" date="2019-12" db="EMBL/GenBank/DDBJ databases">
        <title>Rhizobium genotypes associated with high levels of biological nitrogen fixation by grain legumes in a temperate-maritime cropping system.</title>
        <authorList>
            <person name="Maluk M."/>
            <person name="Francesc Ferrando Molina F."/>
            <person name="Lopez Del Egido L."/>
            <person name="Lafos M."/>
            <person name="Langarica-Fuentes A."/>
            <person name="Gebre Yohannes G."/>
            <person name="Young M.W."/>
            <person name="Martin P."/>
            <person name="Gantlett R."/>
            <person name="Kenicer G."/>
            <person name="Hawes C."/>
            <person name="Begg G.S."/>
            <person name="Quilliam R.S."/>
            <person name="Squire G.R."/>
            <person name="Poole P.S."/>
            <person name="Young P.W."/>
            <person name="Iannetta P.M."/>
            <person name="James E.K."/>
        </authorList>
    </citation>
    <scope>NUCLEOTIDE SEQUENCE [LARGE SCALE GENOMIC DNA]</scope>
    <source>
        <strain evidence="12 13">JHI1118</strain>
    </source>
</reference>
<feature type="transmembrane region" description="Helical" evidence="10">
    <location>
        <begin position="132"/>
        <end position="152"/>
    </location>
</feature>
<dbReference type="CDD" id="cd06261">
    <property type="entry name" value="TM_PBP2"/>
    <property type="match status" value="1"/>
</dbReference>
<gene>
    <name evidence="12" type="ORF">GR212_31785</name>
</gene>
<dbReference type="Pfam" id="PF00528">
    <property type="entry name" value="BPD_transp_1"/>
    <property type="match status" value="1"/>
</dbReference>
<evidence type="ECO:0000259" key="11">
    <source>
        <dbReference type="PROSITE" id="PS50928"/>
    </source>
</evidence>
<keyword evidence="8 10" id="KW-1133">Transmembrane helix</keyword>
<evidence type="ECO:0000256" key="10">
    <source>
        <dbReference type="RuleBase" id="RU363032"/>
    </source>
</evidence>
<comment type="similarity">
    <text evidence="3">Belongs to the binding-protein-dependent transport system permease family. HisMQ subfamily.</text>
</comment>
<keyword evidence="4 10" id="KW-0813">Transport</keyword>
<evidence type="ECO:0000256" key="3">
    <source>
        <dbReference type="ARBA" id="ARBA00010072"/>
    </source>
</evidence>
<keyword evidence="7" id="KW-0029">Amino-acid transport</keyword>
<dbReference type="PANTHER" id="PTHR30614:SF20">
    <property type="entry name" value="GLUTAMINE TRANSPORT SYSTEM PERMEASE PROTEIN GLNP"/>
    <property type="match status" value="1"/>
</dbReference>
<sequence length="295" mass="32201">MLLWPASASVLRAQRARQAVAAGDMIAARIATSASLDYAHYTAGFSALFAVIIALAQFLMANDLAVSRTFLALPLIVSSFPLVLKAFWVNIYIFVVAEICVLVWGLIVAVARLIPGKTGAPVRAMATLYTDIFRGMPAIITIYLIGFGLPLSNLPILKDLSVETYAILALTLTFGAYVAEVYRAGIESIHWSQVAAARSLGLSHMQTMRYVIVPQAVRRIIPPLLNDFIGLQKDTALVNVIGSIDAFNQAKILSSNYFNLSPVTVVAFVFVLITIPQARFVDRIIENDQRRMRAG</sequence>
<feature type="transmembrane region" description="Helical" evidence="10">
    <location>
        <begin position="65"/>
        <end position="84"/>
    </location>
</feature>
<organism evidence="12 13">
    <name type="scientific">Rhizobium lusitanum</name>
    <dbReference type="NCBI Taxonomy" id="293958"/>
    <lineage>
        <taxon>Bacteria</taxon>
        <taxon>Pseudomonadati</taxon>
        <taxon>Pseudomonadota</taxon>
        <taxon>Alphaproteobacteria</taxon>
        <taxon>Hyphomicrobiales</taxon>
        <taxon>Rhizobiaceae</taxon>
        <taxon>Rhizobium/Agrobacterium group</taxon>
        <taxon>Rhizobium</taxon>
    </lineage>
</organism>
<comment type="function">
    <text evidence="1">Part of the binding-protein-dependent transport system for glutamine; probably responsible for the translocation of the substrate across the membrane.</text>
</comment>
<evidence type="ECO:0000256" key="7">
    <source>
        <dbReference type="ARBA" id="ARBA00022970"/>
    </source>
</evidence>
<name>A0A6L9UFK4_9HYPH</name>
<keyword evidence="6 10" id="KW-0812">Transmembrane</keyword>
<dbReference type="NCBIfam" id="TIGR01726">
    <property type="entry name" value="HEQRo_perm_3TM"/>
    <property type="match status" value="1"/>
</dbReference>
<evidence type="ECO:0000256" key="4">
    <source>
        <dbReference type="ARBA" id="ARBA00022448"/>
    </source>
</evidence>
<feature type="transmembrane region" description="Helical" evidence="10">
    <location>
        <begin position="164"/>
        <end position="182"/>
    </location>
</feature>
<dbReference type="GO" id="GO:0022857">
    <property type="term" value="F:transmembrane transporter activity"/>
    <property type="evidence" value="ECO:0007669"/>
    <property type="project" value="InterPro"/>
</dbReference>
<dbReference type="InterPro" id="IPR000515">
    <property type="entry name" value="MetI-like"/>
</dbReference>
<dbReference type="InterPro" id="IPR010065">
    <property type="entry name" value="AA_ABC_transptr_permease_3TM"/>
</dbReference>
<evidence type="ECO:0000256" key="5">
    <source>
        <dbReference type="ARBA" id="ARBA00022475"/>
    </source>
</evidence>
<dbReference type="Gene3D" id="1.10.3720.10">
    <property type="entry name" value="MetI-like"/>
    <property type="match status" value="1"/>
</dbReference>
<feature type="transmembrane region" description="Helical" evidence="10">
    <location>
        <begin position="38"/>
        <end position="58"/>
    </location>
</feature>
<proteinExistence type="inferred from homology"/>
<dbReference type="InterPro" id="IPR035906">
    <property type="entry name" value="MetI-like_sf"/>
</dbReference>
<dbReference type="EMBL" id="WUEY01000026">
    <property type="protein sequence ID" value="NEI74141.1"/>
    <property type="molecule type" value="Genomic_DNA"/>
</dbReference>
<evidence type="ECO:0000256" key="1">
    <source>
        <dbReference type="ARBA" id="ARBA00003159"/>
    </source>
</evidence>
<dbReference type="PROSITE" id="PS50928">
    <property type="entry name" value="ABC_TM1"/>
    <property type="match status" value="1"/>
</dbReference>
<dbReference type="GO" id="GO:0043190">
    <property type="term" value="C:ATP-binding cassette (ABC) transporter complex"/>
    <property type="evidence" value="ECO:0007669"/>
    <property type="project" value="InterPro"/>
</dbReference>
<feature type="transmembrane region" description="Helical" evidence="10">
    <location>
        <begin position="90"/>
        <end position="111"/>
    </location>
</feature>
<dbReference type="Proteomes" id="UP000483035">
    <property type="component" value="Unassembled WGS sequence"/>
</dbReference>
<comment type="subcellular location">
    <subcellularLocation>
        <location evidence="2">Cell inner membrane</location>
        <topology evidence="2">Multi-pass membrane protein</topology>
    </subcellularLocation>
    <subcellularLocation>
        <location evidence="10">Cell membrane</location>
        <topology evidence="10">Multi-pass membrane protein</topology>
    </subcellularLocation>
</comment>
<evidence type="ECO:0000256" key="8">
    <source>
        <dbReference type="ARBA" id="ARBA00022989"/>
    </source>
</evidence>
<protein>
    <submittedName>
        <fullName evidence="12">ABC transporter permease subunit</fullName>
    </submittedName>
</protein>